<accession>A0ABS0UBR2</accession>
<keyword evidence="2" id="KW-1185">Reference proteome</keyword>
<comment type="caution">
    <text evidence="1">The sequence shown here is derived from an EMBL/GenBank/DDBJ whole genome shotgun (WGS) entry which is preliminary data.</text>
</comment>
<name>A0ABS0UBR2_9GAMM</name>
<evidence type="ECO:0000313" key="1">
    <source>
        <dbReference type="EMBL" id="MBI6550191.1"/>
    </source>
</evidence>
<dbReference type="EMBL" id="JACOII010000057">
    <property type="protein sequence ID" value="MBI6550191.1"/>
    <property type="molecule type" value="Genomic_DNA"/>
</dbReference>
<dbReference type="Proteomes" id="UP000696184">
    <property type="component" value="Unassembled WGS sequence"/>
</dbReference>
<evidence type="ECO:0000313" key="2">
    <source>
        <dbReference type="Proteomes" id="UP000696184"/>
    </source>
</evidence>
<proteinExistence type="predicted"/>
<protein>
    <submittedName>
        <fullName evidence="1">Uncharacterized protein</fullName>
    </submittedName>
</protein>
<sequence length="71" mass="8177">MFQAYVVVKQKPSGIATNHDFSDDADKITGTKQQHINIQHPWINHARPQNFHHQEHHFPAITAHSIVPYSL</sequence>
<reference evidence="1 2" key="1">
    <citation type="submission" date="2020-08" db="EMBL/GenBank/DDBJ databases">
        <title>Description of Xenorhabdus lircayensis sp. nov., the symbiotic bacterium associated with the entomopathogenic nematode Steirnernema unicornum.</title>
        <authorList>
            <person name="Castaneda-Alvarez C."/>
            <person name="Prodan S."/>
            <person name="Zamorano A."/>
            <person name="San-Blas E."/>
            <person name="Aballay E."/>
        </authorList>
    </citation>
    <scope>NUCLEOTIDE SEQUENCE [LARGE SCALE GENOMIC DNA]</scope>
    <source>
        <strain evidence="1 2">VLS</strain>
    </source>
</reference>
<organism evidence="1 2">
    <name type="scientific">Xenorhabdus lircayensis</name>
    <dbReference type="NCBI Taxonomy" id="2763499"/>
    <lineage>
        <taxon>Bacteria</taxon>
        <taxon>Pseudomonadati</taxon>
        <taxon>Pseudomonadota</taxon>
        <taxon>Gammaproteobacteria</taxon>
        <taxon>Enterobacterales</taxon>
        <taxon>Morganellaceae</taxon>
        <taxon>Xenorhabdus</taxon>
    </lineage>
</organism>
<gene>
    <name evidence="1" type="ORF">H8A87_16155</name>
</gene>